<dbReference type="Proteomes" id="UP000245938">
    <property type="component" value="Unassembled WGS sequence"/>
</dbReference>
<name>A0A2U3AGP9_9BACL</name>
<dbReference type="RefSeq" id="WP_109307326.1">
    <property type="nucleotide sequence ID" value="NZ_BJUF01000073.1"/>
</dbReference>
<proteinExistence type="predicted"/>
<dbReference type="OrthoDB" id="3036095at2"/>
<evidence type="ECO:0000313" key="2">
    <source>
        <dbReference type="Proteomes" id="UP000245938"/>
    </source>
</evidence>
<dbReference type="AlphaFoldDB" id="A0A2U3AGP9"/>
<sequence>MGQRLNLEIKIDNEVIGNVYFHWGAYTYNSLEFLERIGNVLEESDVIEELIEADTELAKQVWFVKVCEKAGFSGLKENSHTYLSGMFPDDTFIRATNRNEGLVSITEIDMSDTVSWQEGTCIVYIDSDTGEYSLSNDLIWLLGMEQDLFEYADVATEEAFEEHNGKISDIPTIDEFETIEFGDMNVNEVRTVMEQLNESIEGQYFKVDDRYYVHV</sequence>
<keyword evidence="2" id="KW-1185">Reference proteome</keyword>
<accession>A0A2U3AGP9</accession>
<reference evidence="1 2" key="1">
    <citation type="submission" date="2018-05" db="EMBL/GenBank/DDBJ databases">
        <title>Kurthia sibirica genome sequence.</title>
        <authorList>
            <person name="Maclea K.S."/>
            <person name="Goen A.E."/>
        </authorList>
    </citation>
    <scope>NUCLEOTIDE SEQUENCE [LARGE SCALE GENOMIC DNA]</scope>
    <source>
        <strain evidence="1 2">ATCC 49154</strain>
    </source>
</reference>
<comment type="caution">
    <text evidence="1">The sequence shown here is derived from an EMBL/GenBank/DDBJ whole genome shotgun (WGS) entry which is preliminary data.</text>
</comment>
<organism evidence="1 2">
    <name type="scientific">Kurthia sibirica</name>
    <dbReference type="NCBI Taxonomy" id="202750"/>
    <lineage>
        <taxon>Bacteria</taxon>
        <taxon>Bacillati</taxon>
        <taxon>Bacillota</taxon>
        <taxon>Bacilli</taxon>
        <taxon>Bacillales</taxon>
        <taxon>Caryophanaceae</taxon>
        <taxon>Kurthia</taxon>
    </lineage>
</organism>
<gene>
    <name evidence="1" type="ORF">DEX24_15630</name>
</gene>
<dbReference type="EMBL" id="QFVR01000031">
    <property type="protein sequence ID" value="PWI23723.1"/>
    <property type="molecule type" value="Genomic_DNA"/>
</dbReference>
<evidence type="ECO:0000313" key="1">
    <source>
        <dbReference type="EMBL" id="PWI23723.1"/>
    </source>
</evidence>
<protein>
    <submittedName>
        <fullName evidence="1">Uncharacterized protein</fullName>
    </submittedName>
</protein>